<dbReference type="KEGG" id="vgu:HYG85_22955"/>
<keyword evidence="4 7" id="KW-0812">Transmembrane</keyword>
<dbReference type="Gene3D" id="1.10.3720.10">
    <property type="entry name" value="MetI-like"/>
    <property type="match status" value="1"/>
</dbReference>
<keyword evidence="3" id="KW-1003">Cell membrane</keyword>
<evidence type="ECO:0000256" key="6">
    <source>
        <dbReference type="ARBA" id="ARBA00023136"/>
    </source>
</evidence>
<evidence type="ECO:0000256" key="7">
    <source>
        <dbReference type="RuleBase" id="RU363032"/>
    </source>
</evidence>
<protein>
    <submittedName>
        <fullName evidence="9">Sugar ABC transporter permease</fullName>
    </submittedName>
</protein>
<proteinExistence type="inferred from homology"/>
<comment type="subcellular location">
    <subcellularLocation>
        <location evidence="1 7">Cell membrane</location>
        <topology evidence="1 7">Multi-pass membrane protein</topology>
    </subcellularLocation>
</comment>
<organism evidence="9 10">
    <name type="scientific">Vallitalea guaymasensis</name>
    <dbReference type="NCBI Taxonomy" id="1185412"/>
    <lineage>
        <taxon>Bacteria</taxon>
        <taxon>Bacillati</taxon>
        <taxon>Bacillota</taxon>
        <taxon>Clostridia</taxon>
        <taxon>Lachnospirales</taxon>
        <taxon>Vallitaleaceae</taxon>
        <taxon>Vallitalea</taxon>
    </lineage>
</organism>
<evidence type="ECO:0000259" key="8">
    <source>
        <dbReference type="PROSITE" id="PS50928"/>
    </source>
</evidence>
<name>A0A8J8MEV3_9FIRM</name>
<evidence type="ECO:0000256" key="1">
    <source>
        <dbReference type="ARBA" id="ARBA00004651"/>
    </source>
</evidence>
<dbReference type="Proteomes" id="UP000677305">
    <property type="component" value="Chromosome"/>
</dbReference>
<dbReference type="InterPro" id="IPR000515">
    <property type="entry name" value="MetI-like"/>
</dbReference>
<feature type="domain" description="ABC transmembrane type-1" evidence="8">
    <location>
        <begin position="60"/>
        <end position="274"/>
    </location>
</feature>
<gene>
    <name evidence="9" type="ORF">HYG85_22955</name>
</gene>
<accession>A0A8J8MEV3</accession>
<feature type="transmembrane region" description="Helical" evidence="7">
    <location>
        <begin position="253"/>
        <end position="274"/>
    </location>
</feature>
<evidence type="ECO:0000256" key="3">
    <source>
        <dbReference type="ARBA" id="ARBA00022475"/>
    </source>
</evidence>
<dbReference type="InterPro" id="IPR051393">
    <property type="entry name" value="ABC_transporter_permease"/>
</dbReference>
<dbReference type="CDD" id="cd06261">
    <property type="entry name" value="TM_PBP2"/>
    <property type="match status" value="1"/>
</dbReference>
<feature type="transmembrane region" description="Helical" evidence="7">
    <location>
        <begin position="59"/>
        <end position="86"/>
    </location>
</feature>
<sequence>MAIGVFVIPGLLFYTLVVIVPIFFTICYSLNEWNGIGESVFVGIRNYRDLVVEDGFIKAVINSLVIAASSIMFQIPIGLFFALILARGIKGESLLRNIYFIPFIISTVVVCQLWMKIYHPHYGLLNLGLEKIGLENLINQWLGNRDTALVAVIVPIIWQYIGYHMLLLYTSIKSIPKDIYEAAYIDGASNSQISFRITIPLIRPMLKTCITLALIGALKIFDQVYLLTGGGPLHASEVPSTLMFQTIFHKSKYGYGSSMAVFIIVECLILTLILQKAFKTRQYTY</sequence>
<evidence type="ECO:0000313" key="10">
    <source>
        <dbReference type="Proteomes" id="UP000677305"/>
    </source>
</evidence>
<dbReference type="GO" id="GO:0055085">
    <property type="term" value="P:transmembrane transport"/>
    <property type="evidence" value="ECO:0007669"/>
    <property type="project" value="InterPro"/>
</dbReference>
<reference evidence="9 10" key="1">
    <citation type="submission" date="2020-07" db="EMBL/GenBank/DDBJ databases">
        <title>Vallitalea guaymasensis genome.</title>
        <authorList>
            <person name="Postec A."/>
        </authorList>
    </citation>
    <scope>NUCLEOTIDE SEQUENCE [LARGE SCALE GENOMIC DNA]</scope>
    <source>
        <strain evidence="9 10">Ra1766G1</strain>
    </source>
</reference>
<keyword evidence="6 7" id="KW-0472">Membrane</keyword>
<dbReference type="PANTHER" id="PTHR30193">
    <property type="entry name" value="ABC TRANSPORTER PERMEASE PROTEIN"/>
    <property type="match status" value="1"/>
</dbReference>
<dbReference type="PROSITE" id="PS50928">
    <property type="entry name" value="ABC_TM1"/>
    <property type="match status" value="1"/>
</dbReference>
<dbReference type="Pfam" id="PF00528">
    <property type="entry name" value="BPD_transp_1"/>
    <property type="match status" value="1"/>
</dbReference>
<evidence type="ECO:0000313" key="9">
    <source>
        <dbReference type="EMBL" id="QUH31632.1"/>
    </source>
</evidence>
<keyword evidence="2 7" id="KW-0813">Transport</keyword>
<feature type="transmembrane region" description="Helical" evidence="7">
    <location>
        <begin position="148"/>
        <end position="169"/>
    </location>
</feature>
<dbReference type="PANTHER" id="PTHR30193:SF37">
    <property type="entry name" value="INNER MEMBRANE ABC TRANSPORTER PERMEASE PROTEIN YCJO"/>
    <property type="match status" value="1"/>
</dbReference>
<dbReference type="AlphaFoldDB" id="A0A8J8MEV3"/>
<keyword evidence="5 7" id="KW-1133">Transmembrane helix</keyword>
<dbReference type="InterPro" id="IPR035906">
    <property type="entry name" value="MetI-like_sf"/>
</dbReference>
<evidence type="ECO:0000256" key="5">
    <source>
        <dbReference type="ARBA" id="ARBA00022989"/>
    </source>
</evidence>
<dbReference type="GO" id="GO:0005886">
    <property type="term" value="C:plasma membrane"/>
    <property type="evidence" value="ECO:0007669"/>
    <property type="project" value="UniProtKB-SubCell"/>
</dbReference>
<evidence type="ECO:0000256" key="2">
    <source>
        <dbReference type="ARBA" id="ARBA00022448"/>
    </source>
</evidence>
<dbReference type="SUPFAM" id="SSF161098">
    <property type="entry name" value="MetI-like"/>
    <property type="match status" value="1"/>
</dbReference>
<dbReference type="EMBL" id="CP058561">
    <property type="protein sequence ID" value="QUH31632.1"/>
    <property type="molecule type" value="Genomic_DNA"/>
</dbReference>
<keyword evidence="10" id="KW-1185">Reference proteome</keyword>
<feature type="transmembrane region" description="Helical" evidence="7">
    <location>
        <begin position="98"/>
        <end position="115"/>
    </location>
</feature>
<comment type="similarity">
    <text evidence="7">Belongs to the binding-protein-dependent transport system permease family.</text>
</comment>
<feature type="transmembrane region" description="Helical" evidence="7">
    <location>
        <begin position="12"/>
        <end position="31"/>
    </location>
</feature>
<evidence type="ECO:0000256" key="4">
    <source>
        <dbReference type="ARBA" id="ARBA00022692"/>
    </source>
</evidence>